<dbReference type="InterPro" id="IPR004416">
    <property type="entry name" value="MnmG"/>
</dbReference>
<comment type="subcellular location">
    <subcellularLocation>
        <location evidence="12">Cytoplasm</location>
    </subcellularLocation>
</comment>
<dbReference type="InterPro" id="IPR036188">
    <property type="entry name" value="FAD/NAD-bd_sf"/>
</dbReference>
<evidence type="ECO:0000256" key="5">
    <source>
        <dbReference type="ARBA" id="ARBA00022490"/>
    </source>
</evidence>
<dbReference type="Pfam" id="PF01134">
    <property type="entry name" value="GIDA"/>
    <property type="match status" value="1"/>
</dbReference>
<comment type="caution">
    <text evidence="14">The sequence shown here is derived from an EMBL/GenBank/DDBJ whole genome shotgun (WGS) entry which is preliminary data.</text>
</comment>
<evidence type="ECO:0000256" key="6">
    <source>
        <dbReference type="ARBA" id="ARBA00022630"/>
    </source>
</evidence>
<evidence type="ECO:0000256" key="7">
    <source>
        <dbReference type="ARBA" id="ARBA00022694"/>
    </source>
</evidence>
<proteinExistence type="inferred from homology"/>
<keyword evidence="9 12" id="KW-0520">NAD</keyword>
<feature type="domain" description="tRNA uridine 5-carboxymethylaminomethyl modification enzyme C-terminal subdomain" evidence="13">
    <location>
        <begin position="545"/>
        <end position="616"/>
    </location>
</feature>
<dbReference type="RefSeq" id="WP_013724241.1">
    <property type="nucleotide sequence ID" value="NZ_LGVO01000022.1"/>
</dbReference>
<dbReference type="SMART" id="SM01228">
    <property type="entry name" value="GIDA_assoc_3"/>
    <property type="match status" value="1"/>
</dbReference>
<dbReference type="InterPro" id="IPR044920">
    <property type="entry name" value="MnmG_C_subdom_sf"/>
</dbReference>
<dbReference type="InterPro" id="IPR002218">
    <property type="entry name" value="MnmG-rel"/>
</dbReference>
<evidence type="ECO:0000256" key="1">
    <source>
        <dbReference type="ARBA" id="ARBA00001974"/>
    </source>
</evidence>
<dbReference type="FunFam" id="3.50.50.60:FF:000002">
    <property type="entry name" value="tRNA uridine 5-carboxymethylaminomethyl modification enzyme MnmG"/>
    <property type="match status" value="1"/>
</dbReference>
<dbReference type="InterPro" id="IPR047001">
    <property type="entry name" value="MnmG_C_subdom"/>
</dbReference>
<dbReference type="Pfam" id="PF13932">
    <property type="entry name" value="SAM_GIDA_C"/>
    <property type="match status" value="1"/>
</dbReference>
<evidence type="ECO:0000256" key="4">
    <source>
        <dbReference type="ARBA" id="ARBA00020461"/>
    </source>
</evidence>
<comment type="subunit">
    <text evidence="10 12">Homodimer. Heterotetramer of two MnmE and two MnmG subunits.</text>
</comment>
<dbReference type="PANTHER" id="PTHR11806">
    <property type="entry name" value="GLUCOSE INHIBITED DIVISION PROTEIN A"/>
    <property type="match status" value="1"/>
</dbReference>
<dbReference type="GO" id="GO:0030488">
    <property type="term" value="P:tRNA methylation"/>
    <property type="evidence" value="ECO:0007669"/>
    <property type="project" value="TreeGrafter"/>
</dbReference>
<dbReference type="FunFam" id="1.10.10.1800:FF:000001">
    <property type="entry name" value="tRNA uridine 5-carboxymethylaminomethyl modification enzyme MnmG"/>
    <property type="match status" value="1"/>
</dbReference>
<dbReference type="Proteomes" id="UP000037540">
    <property type="component" value="Unassembled WGS sequence"/>
</dbReference>
<dbReference type="OrthoDB" id="9815560at2"/>
<gene>
    <name evidence="12" type="primary">mnmG</name>
    <name evidence="12" type="synonym">gidA</name>
    <name evidence="14" type="ORF">ADU74_07670</name>
</gene>
<keyword evidence="5 12" id="KW-0963">Cytoplasm</keyword>
<evidence type="ECO:0000313" key="14">
    <source>
        <dbReference type="EMBL" id="KOA87174.1"/>
    </source>
</evidence>
<dbReference type="FunFam" id="1.10.150.570:FF:000001">
    <property type="entry name" value="tRNA uridine 5-carboxymethylaminomethyl modification enzyme MnmG"/>
    <property type="match status" value="1"/>
</dbReference>
<comment type="caution">
    <text evidence="12">Lacks conserved residue(s) required for the propagation of feature annotation.</text>
</comment>
<evidence type="ECO:0000256" key="9">
    <source>
        <dbReference type="ARBA" id="ARBA00023027"/>
    </source>
</evidence>
<dbReference type="InterPro" id="IPR020595">
    <property type="entry name" value="MnmG-rel_CS"/>
</dbReference>
<dbReference type="SUPFAM" id="SSF51905">
    <property type="entry name" value="FAD/NAD(P)-binding domain"/>
    <property type="match status" value="1"/>
</dbReference>
<dbReference type="NCBIfam" id="TIGR00136">
    <property type="entry name" value="mnmG_gidA"/>
    <property type="match status" value="1"/>
</dbReference>
<evidence type="ECO:0000256" key="11">
    <source>
        <dbReference type="ARBA" id="ARBA00031800"/>
    </source>
</evidence>
<name>A0A9Q1UY17_CLOBO</name>
<dbReference type="Gene3D" id="1.10.10.1800">
    <property type="entry name" value="tRNA uridine 5-carboxymethylaminomethyl modification enzyme MnmG/GidA"/>
    <property type="match status" value="1"/>
</dbReference>
<sequence>MSYFAGEFDVAVIGAGHAGCEAALASARLGINTIVFATDLASVAMMACNPNIGGTAKGHLVREIDALGGEMGINIDHTYIQSRMLNTSKGPAVHSLRAQADKKKYSERMKHVLETTENLQLKQAEVIEVDIENGKVKGVLTKNGAYYRVKAAILCTGVYLKSRIIIGDINYEGGPSGLAPANMLSQSLIDSGIKLTRFKTGTPARINRKSVDFSKMIEQKGDDDIVPFSFMSENIEREQISCYLTYSGDETKKVVLENIDRSPLYNGSIKSVGPRYCPSFEDKIMRFPEKDKHQIFIEPEGENTEELYVGGMSSSLPEDVQIKMLRSVPGLENAEMMRTAYAIEYDCIDPTQLELSLEFKEIDGLFSAGQMNGSSGYEEAGCQGLIAGINAALKLKGEKPLILKRSDAYIGVLIDDLITKGTQEPYRMMTSRAEYRLLLRQDNADLRLTEMGRKIGLVKDERYNKFTKRKNDIESEIERLKSIQITNKQEVNKFLENINSSALKKPISLYELIKRPELNYFVVEELDDNRPKLPRDVQEQVNIISKYEGYIQKQLEQVDQFKKLENRLIPKEFDYTEVKGLRKEAIQKLDKIKPVSIGQASRISGVSPADISVLLIVLEQYNRNNSNKED</sequence>
<comment type="cofactor">
    <cofactor evidence="1 12">
        <name>FAD</name>
        <dbReference type="ChEBI" id="CHEBI:57692"/>
    </cofactor>
</comment>
<dbReference type="PROSITE" id="PS01281">
    <property type="entry name" value="GIDA_2"/>
    <property type="match status" value="1"/>
</dbReference>
<dbReference type="InterPro" id="IPR040131">
    <property type="entry name" value="MnmG_N"/>
</dbReference>
<feature type="binding site" evidence="12">
    <location>
        <begin position="14"/>
        <end position="19"/>
    </location>
    <ligand>
        <name>FAD</name>
        <dbReference type="ChEBI" id="CHEBI:57692"/>
    </ligand>
</feature>
<dbReference type="PROSITE" id="PS01280">
    <property type="entry name" value="GIDA_1"/>
    <property type="match status" value="1"/>
</dbReference>
<evidence type="ECO:0000256" key="3">
    <source>
        <dbReference type="ARBA" id="ARBA00007653"/>
    </source>
</evidence>
<keyword evidence="7 12" id="KW-0819">tRNA processing</keyword>
<dbReference type="GO" id="GO:0002098">
    <property type="term" value="P:tRNA wobble uridine modification"/>
    <property type="evidence" value="ECO:0007669"/>
    <property type="project" value="InterPro"/>
</dbReference>
<comment type="function">
    <text evidence="2 12">NAD-binding protein involved in the addition of a carboxymethylaminomethyl (cmnm) group at the wobble position (U34) of certain tRNAs, forming tRNA-cmnm(5)s(2)U34.</text>
</comment>
<dbReference type="InterPro" id="IPR026904">
    <property type="entry name" value="MnmG_C"/>
</dbReference>
<comment type="similarity">
    <text evidence="3 12">Belongs to the MnmG family.</text>
</comment>
<dbReference type="EMBL" id="LGVR01000041">
    <property type="protein sequence ID" value="KOA87174.1"/>
    <property type="molecule type" value="Genomic_DNA"/>
</dbReference>
<protein>
    <recommendedName>
        <fullName evidence="4 12">tRNA uridine 5-carboxymethylaminomethyl modification enzyme MnmG</fullName>
    </recommendedName>
    <alternativeName>
        <fullName evidence="11 12">Glucose-inhibited division protein A</fullName>
    </alternativeName>
</protein>
<organism evidence="14 15">
    <name type="scientific">Clostridium botulinum</name>
    <dbReference type="NCBI Taxonomy" id="1491"/>
    <lineage>
        <taxon>Bacteria</taxon>
        <taxon>Bacillati</taxon>
        <taxon>Bacillota</taxon>
        <taxon>Clostridia</taxon>
        <taxon>Eubacteriales</taxon>
        <taxon>Clostridiaceae</taxon>
        <taxon>Clostridium</taxon>
    </lineage>
</organism>
<dbReference type="Gene3D" id="3.50.50.60">
    <property type="entry name" value="FAD/NAD(P)-binding domain"/>
    <property type="match status" value="2"/>
</dbReference>
<evidence type="ECO:0000259" key="13">
    <source>
        <dbReference type="SMART" id="SM01228"/>
    </source>
</evidence>
<evidence type="ECO:0000256" key="8">
    <source>
        <dbReference type="ARBA" id="ARBA00022827"/>
    </source>
</evidence>
<dbReference type="Gene3D" id="1.10.150.570">
    <property type="entry name" value="GidA associated domain, C-terminal subdomain"/>
    <property type="match status" value="1"/>
</dbReference>
<dbReference type="HAMAP" id="MF_00129">
    <property type="entry name" value="MnmG_GidA"/>
    <property type="match status" value="1"/>
</dbReference>
<dbReference type="GO" id="GO:0005829">
    <property type="term" value="C:cytosol"/>
    <property type="evidence" value="ECO:0007669"/>
    <property type="project" value="TreeGrafter"/>
</dbReference>
<feature type="binding site" evidence="12">
    <location>
        <begin position="273"/>
        <end position="287"/>
    </location>
    <ligand>
        <name>NAD(+)</name>
        <dbReference type="ChEBI" id="CHEBI:57540"/>
    </ligand>
</feature>
<accession>A0A9Q1UY17</accession>
<evidence type="ECO:0000256" key="2">
    <source>
        <dbReference type="ARBA" id="ARBA00003717"/>
    </source>
</evidence>
<dbReference type="InterPro" id="IPR049312">
    <property type="entry name" value="GIDA_C_N"/>
</dbReference>
<keyword evidence="8 12" id="KW-0274">FAD</keyword>
<evidence type="ECO:0000313" key="15">
    <source>
        <dbReference type="Proteomes" id="UP000037540"/>
    </source>
</evidence>
<reference evidence="14 15" key="1">
    <citation type="submission" date="2015-07" db="EMBL/GenBank/DDBJ databases">
        <title>Draft genome sequences of 17 French Clostridium botulinum group III.</title>
        <authorList>
            <person name="Woudstra C."/>
            <person name="Le Marechal C."/>
            <person name="Souillard R."/>
            <person name="Bayon-Auboyer M.-H."/>
            <person name="Dessouter D."/>
            <person name="Fach P."/>
        </authorList>
    </citation>
    <scope>NUCLEOTIDE SEQUENCE [LARGE SCALE GENOMIC DNA]</scope>
    <source>
        <strain evidence="14 15">12LNRI-CD</strain>
    </source>
</reference>
<evidence type="ECO:0000256" key="12">
    <source>
        <dbReference type="HAMAP-Rule" id="MF_00129"/>
    </source>
</evidence>
<dbReference type="Pfam" id="PF21680">
    <property type="entry name" value="GIDA_C_1st"/>
    <property type="match status" value="1"/>
</dbReference>
<keyword evidence="6 12" id="KW-0285">Flavoprotein</keyword>
<dbReference type="GO" id="GO:0050660">
    <property type="term" value="F:flavin adenine dinucleotide binding"/>
    <property type="evidence" value="ECO:0007669"/>
    <property type="project" value="UniProtKB-UniRule"/>
</dbReference>
<evidence type="ECO:0000256" key="10">
    <source>
        <dbReference type="ARBA" id="ARBA00025948"/>
    </source>
</evidence>
<dbReference type="AlphaFoldDB" id="A0A9Q1UY17"/>
<dbReference type="PANTHER" id="PTHR11806:SF0">
    <property type="entry name" value="PROTEIN MTO1 HOMOLOG, MITOCHONDRIAL"/>
    <property type="match status" value="1"/>
</dbReference>